<dbReference type="PROSITE" id="PS50089">
    <property type="entry name" value="ZF_RING_2"/>
    <property type="match status" value="1"/>
</dbReference>
<dbReference type="Gene3D" id="3.30.40.10">
    <property type="entry name" value="Zinc/RING finger domain, C3HC4 (zinc finger)"/>
    <property type="match status" value="1"/>
</dbReference>
<proteinExistence type="predicted"/>
<dbReference type="FunFam" id="3.30.40.10:FF:000069">
    <property type="entry name" value="E3 ubiquitin-protein ligase RNF115"/>
    <property type="match status" value="1"/>
</dbReference>
<dbReference type="Proteomes" id="UP000515163">
    <property type="component" value="Unplaced"/>
</dbReference>
<gene>
    <name evidence="13" type="primary">LOC116303635</name>
</gene>
<keyword evidence="6 9" id="KW-0863">Zinc-finger</keyword>
<keyword evidence="8" id="KW-0862">Zinc</keyword>
<evidence type="ECO:0000256" key="9">
    <source>
        <dbReference type="PROSITE-ProRule" id="PRU00175"/>
    </source>
</evidence>
<dbReference type="GO" id="GO:0061630">
    <property type="term" value="F:ubiquitin protein ligase activity"/>
    <property type="evidence" value="ECO:0007669"/>
    <property type="project" value="UniProtKB-EC"/>
</dbReference>
<dbReference type="SMART" id="SM00184">
    <property type="entry name" value="RING"/>
    <property type="match status" value="1"/>
</dbReference>
<dbReference type="OrthoDB" id="8062037at2759"/>
<dbReference type="SUPFAM" id="SSF57850">
    <property type="entry name" value="RING/U-box"/>
    <property type="match status" value="1"/>
</dbReference>
<dbReference type="GO" id="GO:0005737">
    <property type="term" value="C:cytoplasm"/>
    <property type="evidence" value="ECO:0007669"/>
    <property type="project" value="TreeGrafter"/>
</dbReference>
<evidence type="ECO:0000313" key="12">
    <source>
        <dbReference type="Proteomes" id="UP000515163"/>
    </source>
</evidence>
<organism evidence="12 13">
    <name type="scientific">Actinia tenebrosa</name>
    <name type="common">Australian red waratah sea anemone</name>
    <dbReference type="NCBI Taxonomy" id="6105"/>
    <lineage>
        <taxon>Eukaryota</taxon>
        <taxon>Metazoa</taxon>
        <taxon>Cnidaria</taxon>
        <taxon>Anthozoa</taxon>
        <taxon>Hexacorallia</taxon>
        <taxon>Actiniaria</taxon>
        <taxon>Actiniidae</taxon>
        <taxon>Actinia</taxon>
    </lineage>
</organism>
<evidence type="ECO:0000256" key="3">
    <source>
        <dbReference type="ARBA" id="ARBA00012483"/>
    </source>
</evidence>
<dbReference type="InterPro" id="IPR013083">
    <property type="entry name" value="Znf_RING/FYVE/PHD"/>
</dbReference>
<accession>A0A6P8IQ83</accession>
<dbReference type="InterPro" id="IPR039525">
    <property type="entry name" value="RNF126-like_zinc-ribbon"/>
</dbReference>
<dbReference type="InParanoid" id="A0A6P8IQ83"/>
<evidence type="ECO:0000256" key="6">
    <source>
        <dbReference type="ARBA" id="ARBA00022771"/>
    </source>
</evidence>
<name>A0A6P8IQ83_ACTTE</name>
<feature type="domain" description="RING-type" evidence="11">
    <location>
        <begin position="165"/>
        <end position="206"/>
    </location>
</feature>
<dbReference type="GO" id="GO:0008270">
    <property type="term" value="F:zinc ion binding"/>
    <property type="evidence" value="ECO:0007669"/>
    <property type="project" value="UniProtKB-KW"/>
</dbReference>
<keyword evidence="5" id="KW-0479">Metal-binding</keyword>
<keyword evidence="7" id="KW-0833">Ubl conjugation pathway</keyword>
<evidence type="ECO:0000256" key="5">
    <source>
        <dbReference type="ARBA" id="ARBA00022723"/>
    </source>
</evidence>
<keyword evidence="4" id="KW-0808">Transferase</keyword>
<sequence>MAEGVVENPPSSRYFCHVCNREISPNLPEFTCPQCDNGFVEQMTGENNEDDNNTERIELDGSNPEEAFTQLWGRMFLGPHDSSEGSEGRRRRGLPRARRIAVRTSGQGGSSGNAAEAAAIDLFSILLQLLNQLEGTGPPPAENDKIEALPTIIIDQEQVDAKTECAVCQEQFHLSEGVKGLPCRHLYHKDCIEPWLKLHDSCPICRLSLSKNPTRLEQTD</sequence>
<evidence type="ECO:0000256" key="7">
    <source>
        <dbReference type="ARBA" id="ARBA00022786"/>
    </source>
</evidence>
<dbReference type="FunCoup" id="A0A6P8IQ83">
    <property type="interactions" value="3101"/>
</dbReference>
<evidence type="ECO:0000256" key="4">
    <source>
        <dbReference type="ARBA" id="ARBA00022679"/>
    </source>
</evidence>
<evidence type="ECO:0000256" key="8">
    <source>
        <dbReference type="ARBA" id="ARBA00022833"/>
    </source>
</evidence>
<comment type="catalytic activity">
    <reaction evidence="1">
        <text>S-ubiquitinyl-[E2 ubiquitin-conjugating enzyme]-L-cysteine + [acceptor protein]-L-lysine = [E2 ubiquitin-conjugating enzyme]-L-cysteine + N(6)-ubiquitinyl-[acceptor protein]-L-lysine.</text>
        <dbReference type="EC" id="2.3.2.27"/>
    </reaction>
</comment>
<dbReference type="KEGG" id="aten:116303635"/>
<evidence type="ECO:0000313" key="13">
    <source>
        <dbReference type="RefSeq" id="XP_031569069.1"/>
    </source>
</evidence>
<dbReference type="GeneID" id="116303635"/>
<dbReference type="AlphaFoldDB" id="A0A6P8IQ83"/>
<dbReference type="InterPro" id="IPR001841">
    <property type="entry name" value="Znf_RING"/>
</dbReference>
<dbReference type="EC" id="2.3.2.27" evidence="3"/>
<dbReference type="Pfam" id="PF14369">
    <property type="entry name" value="Zn_ribbon_19"/>
    <property type="match status" value="1"/>
</dbReference>
<dbReference type="Pfam" id="PF13639">
    <property type="entry name" value="zf-RING_2"/>
    <property type="match status" value="1"/>
</dbReference>
<dbReference type="GO" id="GO:0000209">
    <property type="term" value="P:protein polyubiquitination"/>
    <property type="evidence" value="ECO:0007669"/>
    <property type="project" value="UniProtKB-ARBA"/>
</dbReference>
<dbReference type="PANTHER" id="PTHR15710:SF243">
    <property type="entry name" value="E3 UBIQUITIN-PROTEIN LIGASE PRAJA-2 ISOFORM X1"/>
    <property type="match status" value="1"/>
</dbReference>
<keyword evidence="12" id="KW-1185">Reference proteome</keyword>
<evidence type="ECO:0000256" key="2">
    <source>
        <dbReference type="ARBA" id="ARBA00004906"/>
    </source>
</evidence>
<evidence type="ECO:0000259" key="11">
    <source>
        <dbReference type="PROSITE" id="PS50089"/>
    </source>
</evidence>
<feature type="compositionally biased region" description="Basic residues" evidence="10">
    <location>
        <begin position="89"/>
        <end position="101"/>
    </location>
</feature>
<protein>
    <recommendedName>
        <fullName evidence="3">RING-type E3 ubiquitin transferase</fullName>
        <ecNumber evidence="3">2.3.2.27</ecNumber>
    </recommendedName>
</protein>
<evidence type="ECO:0000256" key="10">
    <source>
        <dbReference type="SAM" id="MobiDB-lite"/>
    </source>
</evidence>
<evidence type="ECO:0000256" key="1">
    <source>
        <dbReference type="ARBA" id="ARBA00000900"/>
    </source>
</evidence>
<dbReference type="PANTHER" id="PTHR15710">
    <property type="entry name" value="E3 UBIQUITIN-PROTEIN LIGASE PRAJA"/>
    <property type="match status" value="1"/>
</dbReference>
<reference evidence="13" key="1">
    <citation type="submission" date="2025-08" db="UniProtKB">
        <authorList>
            <consortium name="RefSeq"/>
        </authorList>
    </citation>
    <scope>IDENTIFICATION</scope>
    <source>
        <tissue evidence="13">Tentacle</tissue>
    </source>
</reference>
<dbReference type="RefSeq" id="XP_031569069.1">
    <property type="nucleotide sequence ID" value="XM_031713209.1"/>
</dbReference>
<comment type="pathway">
    <text evidence="2">Protein modification; protein ubiquitination.</text>
</comment>
<feature type="region of interest" description="Disordered" evidence="10">
    <location>
        <begin position="77"/>
        <end position="113"/>
    </location>
</feature>